<comment type="cofactor">
    <cofactor evidence="1">
        <name>Mn(2+)</name>
        <dbReference type="ChEBI" id="CHEBI:29035"/>
    </cofactor>
</comment>
<dbReference type="KEGG" id="auh:AWM75_02715"/>
<dbReference type="RefSeq" id="WP_067977926.1">
    <property type="nucleotide sequence ID" value="NZ_CP014163.1"/>
</dbReference>
<protein>
    <recommendedName>
        <fullName evidence="2">protein-serine/threonine phosphatase</fullName>
        <ecNumber evidence="2">3.1.3.16</ecNumber>
    </recommendedName>
</protein>
<dbReference type="SMART" id="SM00331">
    <property type="entry name" value="PP2C_SIG"/>
    <property type="match status" value="1"/>
</dbReference>
<reference evidence="11" key="2">
    <citation type="submission" date="2016-01" db="EMBL/GenBank/DDBJ databases">
        <title>Six Aerococcus type strain genome sequencing and assembly using PacBio and Illumina Hiseq.</title>
        <authorList>
            <person name="Carkaci D."/>
            <person name="Dargis R."/>
            <person name="Nielsen X.C."/>
            <person name="Skovgaard O."/>
            <person name="Fuursted K."/>
            <person name="Christensen J.J."/>
        </authorList>
    </citation>
    <scope>NUCLEOTIDE SEQUENCE [LARGE SCALE GENOMIC DNA]</scope>
    <source>
        <strain evidence="11">CCUG42038B</strain>
    </source>
</reference>
<reference evidence="10 11" key="1">
    <citation type="journal article" date="2016" name="Genome Announc.">
        <title>Complete Genome Sequences of Aerococcus christensenii CCUG 28831T, Aerococcus sanguinicola CCUG 43001T, Aerococcus urinae CCUG 36881T, Aerococcus urinaeequi CCUG 28094T, Aerococcus urinaehominis CCUG 42038 BT, and Aerococcus viridans CCUG 4311T.</title>
        <authorList>
            <person name="Carkaci D."/>
            <person name="Dargis R."/>
            <person name="Nielsen X.C."/>
            <person name="Skovgaard O."/>
            <person name="Fuursted K."/>
            <person name="Christensen J.J."/>
        </authorList>
    </citation>
    <scope>NUCLEOTIDE SEQUENCE [LARGE SCALE GENOMIC DNA]</scope>
    <source>
        <strain evidence="10 11">CCUG42038B</strain>
    </source>
</reference>
<evidence type="ECO:0000256" key="4">
    <source>
        <dbReference type="ARBA" id="ARBA00022801"/>
    </source>
</evidence>
<dbReference type="PROSITE" id="PS51746">
    <property type="entry name" value="PPM_2"/>
    <property type="match status" value="1"/>
</dbReference>
<dbReference type="Pfam" id="PF13672">
    <property type="entry name" value="PP2C_2"/>
    <property type="match status" value="1"/>
</dbReference>
<dbReference type="AlphaFoldDB" id="A0A0X8FKX7"/>
<dbReference type="InterPro" id="IPR001932">
    <property type="entry name" value="PPM-type_phosphatase-like_dom"/>
</dbReference>
<dbReference type="GO" id="GO:0004722">
    <property type="term" value="F:protein serine/threonine phosphatase activity"/>
    <property type="evidence" value="ECO:0007669"/>
    <property type="project" value="UniProtKB-EC"/>
</dbReference>
<organism evidence="10 11">
    <name type="scientific">Aerococcus urinaehominis</name>
    <dbReference type="NCBI Taxonomy" id="128944"/>
    <lineage>
        <taxon>Bacteria</taxon>
        <taxon>Bacillati</taxon>
        <taxon>Bacillota</taxon>
        <taxon>Bacilli</taxon>
        <taxon>Lactobacillales</taxon>
        <taxon>Aerococcaceae</taxon>
        <taxon>Aerococcus</taxon>
    </lineage>
</organism>
<dbReference type="GO" id="GO:0046872">
    <property type="term" value="F:metal ion binding"/>
    <property type="evidence" value="ECO:0007669"/>
    <property type="project" value="UniProtKB-KW"/>
</dbReference>
<gene>
    <name evidence="10" type="ORF">AWM75_02715</name>
</gene>
<comment type="catalytic activity">
    <reaction evidence="8">
        <text>O-phospho-L-threonyl-[protein] + H2O = L-threonyl-[protein] + phosphate</text>
        <dbReference type="Rhea" id="RHEA:47004"/>
        <dbReference type="Rhea" id="RHEA-COMP:11060"/>
        <dbReference type="Rhea" id="RHEA-COMP:11605"/>
        <dbReference type="ChEBI" id="CHEBI:15377"/>
        <dbReference type="ChEBI" id="CHEBI:30013"/>
        <dbReference type="ChEBI" id="CHEBI:43474"/>
        <dbReference type="ChEBI" id="CHEBI:61977"/>
        <dbReference type="EC" id="3.1.3.16"/>
    </reaction>
</comment>
<evidence type="ECO:0000313" key="11">
    <source>
        <dbReference type="Proteomes" id="UP000062260"/>
    </source>
</evidence>
<feature type="domain" description="PPM-type phosphatase" evidence="9">
    <location>
        <begin position="2"/>
        <end position="241"/>
    </location>
</feature>
<evidence type="ECO:0000256" key="6">
    <source>
        <dbReference type="ARBA" id="ARBA00023211"/>
    </source>
</evidence>
<dbReference type="PANTHER" id="PTHR13832:SF860">
    <property type="entry name" value="PROTEIN PHOSPHATASE PHPP"/>
    <property type="match status" value="1"/>
</dbReference>
<evidence type="ECO:0000256" key="1">
    <source>
        <dbReference type="ARBA" id="ARBA00001936"/>
    </source>
</evidence>
<dbReference type="InterPro" id="IPR015655">
    <property type="entry name" value="PP2C"/>
</dbReference>
<evidence type="ECO:0000256" key="5">
    <source>
        <dbReference type="ARBA" id="ARBA00022912"/>
    </source>
</evidence>
<dbReference type="EC" id="3.1.3.16" evidence="2"/>
<evidence type="ECO:0000256" key="3">
    <source>
        <dbReference type="ARBA" id="ARBA00022723"/>
    </source>
</evidence>
<keyword evidence="6" id="KW-0464">Manganese</keyword>
<dbReference type="EMBL" id="CP014163">
    <property type="protein sequence ID" value="AMB98974.1"/>
    <property type="molecule type" value="Genomic_DNA"/>
</dbReference>
<keyword evidence="4" id="KW-0378">Hydrolase</keyword>
<keyword evidence="3" id="KW-0479">Metal-binding</keyword>
<dbReference type="Gene3D" id="3.60.40.10">
    <property type="entry name" value="PPM-type phosphatase domain"/>
    <property type="match status" value="1"/>
</dbReference>
<name>A0A0X8FKX7_9LACT</name>
<evidence type="ECO:0000256" key="8">
    <source>
        <dbReference type="ARBA" id="ARBA00048336"/>
    </source>
</evidence>
<dbReference type="OrthoDB" id="9801841at2"/>
<keyword evidence="11" id="KW-1185">Reference proteome</keyword>
<dbReference type="SMART" id="SM00332">
    <property type="entry name" value="PP2Cc"/>
    <property type="match status" value="1"/>
</dbReference>
<evidence type="ECO:0000256" key="2">
    <source>
        <dbReference type="ARBA" id="ARBA00013081"/>
    </source>
</evidence>
<dbReference type="STRING" id="128944.AWM75_02715"/>
<dbReference type="Proteomes" id="UP000062260">
    <property type="component" value="Chromosome"/>
</dbReference>
<proteinExistence type="predicted"/>
<evidence type="ECO:0000259" key="9">
    <source>
        <dbReference type="PROSITE" id="PS51746"/>
    </source>
</evidence>
<dbReference type="NCBIfam" id="NF033484">
    <property type="entry name" value="Stp1_PP2C_phos"/>
    <property type="match status" value="1"/>
</dbReference>
<dbReference type="CDD" id="cd00143">
    <property type="entry name" value="PP2Cc"/>
    <property type="match status" value="1"/>
</dbReference>
<accession>A0A0X8FKX7</accession>
<dbReference type="FunFam" id="3.60.40.10:FF:000002">
    <property type="entry name" value="Serine/threonine phosphatase stp"/>
    <property type="match status" value="1"/>
</dbReference>
<evidence type="ECO:0000256" key="7">
    <source>
        <dbReference type="ARBA" id="ARBA00047761"/>
    </source>
</evidence>
<dbReference type="PANTHER" id="PTHR13832">
    <property type="entry name" value="PROTEIN PHOSPHATASE 2C"/>
    <property type="match status" value="1"/>
</dbReference>
<dbReference type="InterPro" id="IPR036457">
    <property type="entry name" value="PPM-type-like_dom_sf"/>
</dbReference>
<comment type="catalytic activity">
    <reaction evidence="7">
        <text>O-phospho-L-seryl-[protein] + H2O = L-seryl-[protein] + phosphate</text>
        <dbReference type="Rhea" id="RHEA:20629"/>
        <dbReference type="Rhea" id="RHEA-COMP:9863"/>
        <dbReference type="Rhea" id="RHEA-COMP:11604"/>
        <dbReference type="ChEBI" id="CHEBI:15377"/>
        <dbReference type="ChEBI" id="CHEBI:29999"/>
        <dbReference type="ChEBI" id="CHEBI:43474"/>
        <dbReference type="ChEBI" id="CHEBI:83421"/>
        <dbReference type="EC" id="3.1.3.16"/>
    </reaction>
</comment>
<sequence length="247" mass="27169">MEIAKLTDVGKRRQVNQDQVGVFYDKTGQPMLILCDGMGGHNAGDVAAEMALYQLGHAFEQTGFSSSHQAKGWLQAEIEACNQRIYEKSQLFQDLQGMGTTIVVLVIIDDFALAGHVGDSRLYLITPTDIEQKTKDHSYVQELVDAEMITPEEADHHPQKNIITRSLGSQDPVQVDLVRFYVNADDVFLLCSDGLTDMLTDQDIYQTIVTSPDLKTAVNKLVDQANAAGGRDNISVVLARREGGGRV</sequence>
<evidence type="ECO:0000313" key="10">
    <source>
        <dbReference type="EMBL" id="AMB98974.1"/>
    </source>
</evidence>
<dbReference type="SUPFAM" id="SSF81606">
    <property type="entry name" value="PP2C-like"/>
    <property type="match status" value="1"/>
</dbReference>
<keyword evidence="5" id="KW-0904">Protein phosphatase</keyword>